<feature type="signal peptide" evidence="1">
    <location>
        <begin position="1"/>
        <end position="20"/>
    </location>
</feature>
<dbReference type="Proteomes" id="UP001597124">
    <property type="component" value="Unassembled WGS sequence"/>
</dbReference>
<dbReference type="InterPro" id="IPR053733">
    <property type="entry name" value="Heme_Transport_Util_sf"/>
</dbReference>
<dbReference type="RefSeq" id="WP_381490367.1">
    <property type="nucleotide sequence ID" value="NZ_JBHTIK010000005.1"/>
</dbReference>
<proteinExistence type="predicted"/>
<keyword evidence="3" id="KW-1185">Reference proteome</keyword>
<gene>
    <name evidence="2" type="ORF">ACFQ00_11065</name>
</gene>
<dbReference type="EMBL" id="JBHTIK010000005">
    <property type="protein sequence ID" value="MFD0848865.1"/>
    <property type="molecule type" value="Genomic_DNA"/>
</dbReference>
<organism evidence="2 3">
    <name type="scientific">Sphingosinicella xenopeptidilytica</name>
    <dbReference type="NCBI Taxonomy" id="364098"/>
    <lineage>
        <taxon>Bacteria</taxon>
        <taxon>Pseudomonadati</taxon>
        <taxon>Pseudomonadota</taxon>
        <taxon>Alphaproteobacteria</taxon>
        <taxon>Sphingomonadales</taxon>
        <taxon>Sphingosinicellaceae</taxon>
        <taxon>Sphingosinicella</taxon>
    </lineage>
</organism>
<comment type="caution">
    <text evidence="2">The sequence shown here is derived from an EMBL/GenBank/DDBJ whole genome shotgun (WGS) entry which is preliminary data.</text>
</comment>
<dbReference type="Gene3D" id="3.40.1570.10">
    <property type="entry name" value="HemS/ChuS/ChuX like domains"/>
    <property type="match status" value="1"/>
</dbReference>
<name>A0ABW3C4N7_SPHXN</name>
<dbReference type="Pfam" id="PF06228">
    <property type="entry name" value="ChuX_HutX"/>
    <property type="match status" value="1"/>
</dbReference>
<evidence type="ECO:0000313" key="2">
    <source>
        <dbReference type="EMBL" id="MFD0848865.1"/>
    </source>
</evidence>
<evidence type="ECO:0000313" key="3">
    <source>
        <dbReference type="Proteomes" id="UP001597124"/>
    </source>
</evidence>
<keyword evidence="1" id="KW-0732">Signal</keyword>
<protein>
    <submittedName>
        <fullName evidence="2">ChuX/HutX family heme-like substrate-binding protein</fullName>
    </submittedName>
</protein>
<evidence type="ECO:0000256" key="1">
    <source>
        <dbReference type="SAM" id="SignalP"/>
    </source>
</evidence>
<dbReference type="SUPFAM" id="SSF144064">
    <property type="entry name" value="Heme iron utilization protein-like"/>
    <property type="match status" value="1"/>
</dbReference>
<accession>A0ABW3C4N7</accession>
<reference evidence="3" key="1">
    <citation type="journal article" date="2019" name="Int. J. Syst. Evol. Microbiol.">
        <title>The Global Catalogue of Microorganisms (GCM) 10K type strain sequencing project: providing services to taxonomists for standard genome sequencing and annotation.</title>
        <authorList>
            <consortium name="The Broad Institute Genomics Platform"/>
            <consortium name="The Broad Institute Genome Sequencing Center for Infectious Disease"/>
            <person name="Wu L."/>
            <person name="Ma J."/>
        </authorList>
    </citation>
    <scope>NUCLEOTIDE SEQUENCE [LARGE SCALE GENOMIC DNA]</scope>
    <source>
        <strain evidence="3">CCUG 52537</strain>
    </source>
</reference>
<feature type="chain" id="PRO_5045103727" evidence="1">
    <location>
        <begin position="21"/>
        <end position="206"/>
    </location>
</feature>
<dbReference type="InterPro" id="IPR010413">
    <property type="entry name" value="HutX-like"/>
</dbReference>
<sequence>MITTALIALAAATAAPQATCATPEQATAVRSFYASLPSAPPLVARRHMNLAEEVVSSGLPTDYATGVSGAHFKAVWDSVAEWPVAFFIMDQKGWIMKFEGPVPALLGNKRNDAFTDVKAPGANGLISHIRPDLVTSIHAVALPGGVGRDGKMREGMTRAVIFYDASQESVFGLYASLAGEDLNKAAIPAFEKTMALMRTLPQECGR</sequence>